<gene>
    <name evidence="1" type="ORF">RDI58_024760</name>
</gene>
<dbReference type="InterPro" id="IPR050466">
    <property type="entry name" value="Carboxylest/Gibb_receptor"/>
</dbReference>
<dbReference type="SUPFAM" id="SSF53474">
    <property type="entry name" value="alpha/beta-Hydrolases"/>
    <property type="match status" value="1"/>
</dbReference>
<accession>A0AAN8T2J5</accession>
<comment type="caution">
    <text evidence="1">The sequence shown here is derived from an EMBL/GenBank/DDBJ whole genome shotgun (WGS) entry which is preliminary data.</text>
</comment>
<keyword evidence="2" id="KW-1185">Reference proteome</keyword>
<proteinExistence type="predicted"/>
<name>A0AAN8T2J5_SOLBU</name>
<dbReference type="PANTHER" id="PTHR23024:SF488">
    <property type="entry name" value="ALPHA_BETA HYDROLASE FOLD-3 DOMAIN-CONTAINING PROTEIN"/>
    <property type="match status" value="1"/>
</dbReference>
<organism evidence="1 2">
    <name type="scientific">Solanum bulbocastanum</name>
    <name type="common">Wild potato</name>
    <dbReference type="NCBI Taxonomy" id="147425"/>
    <lineage>
        <taxon>Eukaryota</taxon>
        <taxon>Viridiplantae</taxon>
        <taxon>Streptophyta</taxon>
        <taxon>Embryophyta</taxon>
        <taxon>Tracheophyta</taxon>
        <taxon>Spermatophyta</taxon>
        <taxon>Magnoliopsida</taxon>
        <taxon>eudicotyledons</taxon>
        <taxon>Gunneridae</taxon>
        <taxon>Pentapetalae</taxon>
        <taxon>asterids</taxon>
        <taxon>lamiids</taxon>
        <taxon>Solanales</taxon>
        <taxon>Solanaceae</taxon>
        <taxon>Solanoideae</taxon>
        <taxon>Solaneae</taxon>
        <taxon>Solanum</taxon>
    </lineage>
</organism>
<protein>
    <submittedName>
        <fullName evidence="1">Uncharacterized protein</fullName>
    </submittedName>
</protein>
<dbReference type="Gene3D" id="3.40.50.1820">
    <property type="entry name" value="alpha/beta hydrolase"/>
    <property type="match status" value="1"/>
</dbReference>
<evidence type="ECO:0000313" key="2">
    <source>
        <dbReference type="Proteomes" id="UP001371456"/>
    </source>
</evidence>
<dbReference type="AlphaFoldDB" id="A0AAN8T2J5"/>
<dbReference type="EMBL" id="JBANQN010000010">
    <property type="protein sequence ID" value="KAK6778042.1"/>
    <property type="molecule type" value="Genomic_DNA"/>
</dbReference>
<dbReference type="InterPro" id="IPR029058">
    <property type="entry name" value="AB_hydrolase_fold"/>
</dbReference>
<dbReference type="PANTHER" id="PTHR23024">
    <property type="entry name" value="ARYLACETAMIDE DEACETYLASE"/>
    <property type="match status" value="1"/>
</dbReference>
<reference evidence="1 2" key="1">
    <citation type="submission" date="2024-02" db="EMBL/GenBank/DDBJ databases">
        <title>de novo genome assembly of Solanum bulbocastanum strain 11H21.</title>
        <authorList>
            <person name="Hosaka A.J."/>
        </authorList>
    </citation>
    <scope>NUCLEOTIDE SEQUENCE [LARGE SCALE GENOMIC DNA]</scope>
    <source>
        <tissue evidence="1">Young leaves</tissue>
    </source>
</reference>
<dbReference type="Proteomes" id="UP001371456">
    <property type="component" value="Unassembled WGS sequence"/>
</dbReference>
<sequence>MCDHLILTEETVMEPWLKDHVDFSCVFLVGGSAGANIVYDVVVRASSIENPLGEECEGLDVPRLNPTAHLRLLSSLICRKVMVFITEKDFLRERKDHVFHLIEPNCEKAGLLLKRLVEFFNEKI</sequence>
<evidence type="ECO:0000313" key="1">
    <source>
        <dbReference type="EMBL" id="KAK6778042.1"/>
    </source>
</evidence>